<feature type="compositionally biased region" description="Basic and acidic residues" evidence="1">
    <location>
        <begin position="21"/>
        <end position="36"/>
    </location>
</feature>
<reference evidence="2" key="1">
    <citation type="submission" date="2021-03" db="EMBL/GenBank/DDBJ databases">
        <title>Draft genome sequence of rust myrtle Austropuccinia psidii MF-1, a brazilian biotype.</title>
        <authorList>
            <person name="Quecine M.C."/>
            <person name="Pachon D.M.R."/>
            <person name="Bonatelli M.L."/>
            <person name="Correr F.H."/>
            <person name="Franceschini L.M."/>
            <person name="Leite T.F."/>
            <person name="Margarido G.R.A."/>
            <person name="Almeida C.A."/>
            <person name="Ferrarezi J.A."/>
            <person name="Labate C.A."/>
        </authorList>
    </citation>
    <scope>NUCLEOTIDE SEQUENCE</scope>
    <source>
        <strain evidence="2">MF-1</strain>
    </source>
</reference>
<evidence type="ECO:0000313" key="3">
    <source>
        <dbReference type="Proteomes" id="UP000765509"/>
    </source>
</evidence>
<proteinExistence type="predicted"/>
<sequence>VEVITPSNQMDLDQDIPPTNQKDKNVSPEERHKWRMPELPQVPKGRSGDLPVSVEELVYGGKTARVGTSPKSLDRHYELLSSSEE</sequence>
<keyword evidence="3" id="KW-1185">Reference proteome</keyword>
<accession>A0A9Q3Q3S8</accession>
<evidence type="ECO:0000256" key="1">
    <source>
        <dbReference type="SAM" id="MobiDB-lite"/>
    </source>
</evidence>
<evidence type="ECO:0000313" key="2">
    <source>
        <dbReference type="EMBL" id="MBW0584388.1"/>
    </source>
</evidence>
<name>A0A9Q3Q3S8_9BASI</name>
<feature type="compositionally biased region" description="Polar residues" evidence="1">
    <location>
        <begin position="1"/>
        <end position="11"/>
    </location>
</feature>
<gene>
    <name evidence="2" type="ORF">O181_124103</name>
</gene>
<protein>
    <submittedName>
        <fullName evidence="2">Uncharacterized protein</fullName>
    </submittedName>
</protein>
<dbReference type="EMBL" id="AVOT02117822">
    <property type="protein sequence ID" value="MBW0584388.1"/>
    <property type="molecule type" value="Genomic_DNA"/>
</dbReference>
<feature type="non-terminal residue" evidence="2">
    <location>
        <position position="85"/>
    </location>
</feature>
<comment type="caution">
    <text evidence="2">The sequence shown here is derived from an EMBL/GenBank/DDBJ whole genome shotgun (WGS) entry which is preliminary data.</text>
</comment>
<feature type="non-terminal residue" evidence="2">
    <location>
        <position position="1"/>
    </location>
</feature>
<dbReference type="AlphaFoldDB" id="A0A9Q3Q3S8"/>
<organism evidence="2 3">
    <name type="scientific">Austropuccinia psidii MF-1</name>
    <dbReference type="NCBI Taxonomy" id="1389203"/>
    <lineage>
        <taxon>Eukaryota</taxon>
        <taxon>Fungi</taxon>
        <taxon>Dikarya</taxon>
        <taxon>Basidiomycota</taxon>
        <taxon>Pucciniomycotina</taxon>
        <taxon>Pucciniomycetes</taxon>
        <taxon>Pucciniales</taxon>
        <taxon>Sphaerophragmiaceae</taxon>
        <taxon>Austropuccinia</taxon>
    </lineage>
</organism>
<dbReference type="Proteomes" id="UP000765509">
    <property type="component" value="Unassembled WGS sequence"/>
</dbReference>
<feature type="region of interest" description="Disordered" evidence="1">
    <location>
        <begin position="1"/>
        <end position="49"/>
    </location>
</feature>